<feature type="transmembrane region" description="Helical" evidence="1">
    <location>
        <begin position="12"/>
        <end position="32"/>
    </location>
</feature>
<sequence>MKAIYLFGLKKELLSVRALIIGSIFSLVSFLITNYSQSLLLFVDGKSPAIETLFGVYAILGFLFSTILFSNIVTTEYRSQTFRYVIPYASRMKIYLAKFLLMITYFLVVTSIGLIVLLVGRNQFYIPINKLINLFIFYAYVESLTLLLSTISANERFSSLLGIILSISFPILYAFIYFKDNAILDVFDWILPFRYLESSWEIGILVIITIFIFYIGEYFFERKDL</sequence>
<evidence type="ECO:0000313" key="3">
    <source>
        <dbReference type="Proteomes" id="UP000269226"/>
    </source>
</evidence>
<feature type="transmembrane region" description="Helical" evidence="1">
    <location>
        <begin position="95"/>
        <end position="119"/>
    </location>
</feature>
<keyword evidence="1" id="KW-0472">Membrane</keyword>
<dbReference type="EMBL" id="AP018493">
    <property type="protein sequence ID" value="BBC61836.1"/>
    <property type="molecule type" value="Genomic_DNA"/>
</dbReference>
<name>A0A2Z5Y4T7_9ENTE</name>
<protein>
    <submittedName>
        <fullName evidence="2">Uncharacterized protein</fullName>
    </submittedName>
</protein>
<dbReference type="AlphaFoldDB" id="A0A2Z5Y4T7"/>
<reference evidence="2 3" key="1">
    <citation type="submission" date="2018-01" db="EMBL/GenBank/DDBJ databases">
        <title>Whole genome sequence of Melissococcus plutonius DAT561.</title>
        <authorList>
            <person name="Okumura K."/>
            <person name="Takamatsu D."/>
            <person name="Okura M."/>
        </authorList>
    </citation>
    <scope>NUCLEOTIDE SEQUENCE [LARGE SCALE GENOMIC DNA]</scope>
    <source>
        <strain evidence="2 3">DAT561</strain>
        <plasmid evidence="3">pmp1 dat561 dna</plasmid>
    </source>
</reference>
<keyword evidence="1" id="KW-0812">Transmembrane</keyword>
<geneLocation type="plasmid" evidence="3">
    <name>pmp1 dat561 dna</name>
</geneLocation>
<feature type="transmembrane region" description="Helical" evidence="1">
    <location>
        <begin position="160"/>
        <end position="178"/>
    </location>
</feature>
<accession>A0A2Z5Y4T7</accession>
<gene>
    <name evidence="2" type="ORF">DAT561_p1136</name>
</gene>
<keyword evidence="2" id="KW-0614">Plasmid</keyword>
<organism evidence="2 3">
    <name type="scientific">Melissococcus plutonius</name>
    <dbReference type="NCBI Taxonomy" id="33970"/>
    <lineage>
        <taxon>Bacteria</taxon>
        <taxon>Bacillati</taxon>
        <taxon>Bacillota</taxon>
        <taxon>Bacilli</taxon>
        <taxon>Lactobacillales</taxon>
        <taxon>Enterococcaceae</taxon>
        <taxon>Melissococcus</taxon>
    </lineage>
</organism>
<dbReference type="Proteomes" id="UP000269226">
    <property type="component" value="Plasmid pMP1"/>
</dbReference>
<dbReference type="GeneID" id="39499570"/>
<evidence type="ECO:0000256" key="1">
    <source>
        <dbReference type="SAM" id="Phobius"/>
    </source>
</evidence>
<feature type="transmembrane region" description="Helical" evidence="1">
    <location>
        <begin position="131"/>
        <end position="148"/>
    </location>
</feature>
<feature type="transmembrane region" description="Helical" evidence="1">
    <location>
        <begin position="198"/>
        <end position="220"/>
    </location>
</feature>
<evidence type="ECO:0000313" key="2">
    <source>
        <dbReference type="EMBL" id="BBC61836.1"/>
    </source>
</evidence>
<feature type="transmembrane region" description="Helical" evidence="1">
    <location>
        <begin position="52"/>
        <end position="74"/>
    </location>
</feature>
<keyword evidence="1" id="KW-1133">Transmembrane helix</keyword>
<dbReference type="RefSeq" id="WP_014868537.1">
    <property type="nucleotide sequence ID" value="NZ_AP018493.1"/>
</dbReference>
<proteinExistence type="predicted"/>